<evidence type="ECO:0000259" key="12">
    <source>
        <dbReference type="PROSITE" id="PS50011"/>
    </source>
</evidence>
<dbReference type="InParanoid" id="G0QYJ8"/>
<feature type="binding site" evidence="8">
    <location>
        <position position="16"/>
    </location>
    <ligand>
        <name>ATP</name>
        <dbReference type="ChEBI" id="CHEBI:30616"/>
    </ligand>
</feature>
<keyword evidence="6 8" id="KW-0067">ATP-binding</keyword>
<evidence type="ECO:0000256" key="4">
    <source>
        <dbReference type="ARBA" id="ARBA00022741"/>
    </source>
</evidence>
<dbReference type="GO" id="GO:0004674">
    <property type="term" value="F:protein serine/threonine kinase activity"/>
    <property type="evidence" value="ECO:0007669"/>
    <property type="project" value="UniProtKB-KW"/>
</dbReference>
<evidence type="ECO:0000313" key="13">
    <source>
        <dbReference type="EMBL" id="EGR29705.1"/>
    </source>
</evidence>
<comment type="similarity">
    <text evidence="11">Belongs to the protein kinase superfamily.</text>
</comment>
<keyword evidence="4 8" id="KW-0547">Nucleotide-binding</keyword>
<evidence type="ECO:0000256" key="5">
    <source>
        <dbReference type="ARBA" id="ARBA00022777"/>
    </source>
</evidence>
<dbReference type="PANTHER" id="PTHR24350">
    <property type="entry name" value="SERINE/THREONINE-PROTEIN KINASE IAL-RELATED"/>
    <property type="match status" value="1"/>
</dbReference>
<gene>
    <name evidence="13" type="ORF">IMG5_150230</name>
</gene>
<dbReference type="InterPro" id="IPR011009">
    <property type="entry name" value="Kinase-like_dom_sf"/>
</dbReference>
<feature type="binding site" evidence="8">
    <location>
        <position position="147"/>
    </location>
    <ligand>
        <name>ATP</name>
        <dbReference type="ChEBI" id="CHEBI:30616"/>
    </ligand>
</feature>
<dbReference type="OMA" id="KQQDRIC"/>
<evidence type="ECO:0000256" key="8">
    <source>
        <dbReference type="PIRSR" id="PIRSR630616-2"/>
    </source>
</evidence>
<dbReference type="PROSITE" id="PS00108">
    <property type="entry name" value="PROTEIN_KINASE_ST"/>
    <property type="match status" value="1"/>
</dbReference>
<sequence>MQKLRLRVLKKIGKGKHSEVFLALDLKSCFLIAIKRINKEEIIKQDMEEQFSEELKVHFQLKHPNIVQLYGLFDDSVFFYLIMEYAPDGQLKEFIEKQKNVFNELQAGYFLKQLLDSIIYLHQKNIMHRDIKLENLLISNEILKLADFGYSRYLIDRQKTRKTFCGTLDYLSPFILNEKEYDQQVDIWALGVVLYTLLQGITPFYENSFNGTFNNIQKGSFSFQKYISLECKEFIKMLLNPQLKITVEECAENKWVLDMVREYDKLNQFFLSEEDLQIIY</sequence>
<dbReference type="AlphaFoldDB" id="G0QYJ8"/>
<evidence type="ECO:0000256" key="3">
    <source>
        <dbReference type="ARBA" id="ARBA00022679"/>
    </source>
</evidence>
<dbReference type="Pfam" id="PF00069">
    <property type="entry name" value="Pkinase"/>
    <property type="match status" value="1"/>
</dbReference>
<dbReference type="Proteomes" id="UP000008983">
    <property type="component" value="Unassembled WGS sequence"/>
</dbReference>
<keyword evidence="2 11" id="KW-0723">Serine/threonine-protein kinase</keyword>
<feature type="binding site" evidence="8">
    <location>
        <begin position="134"/>
        <end position="135"/>
    </location>
    <ligand>
        <name>ATP</name>
        <dbReference type="ChEBI" id="CHEBI:30616"/>
    </ligand>
</feature>
<evidence type="ECO:0000256" key="10">
    <source>
        <dbReference type="PROSITE-ProRule" id="PRU10141"/>
    </source>
</evidence>
<evidence type="ECO:0000256" key="2">
    <source>
        <dbReference type="ARBA" id="ARBA00022527"/>
    </source>
</evidence>
<evidence type="ECO:0000313" key="14">
    <source>
        <dbReference type="Proteomes" id="UP000008983"/>
    </source>
</evidence>
<dbReference type="STRING" id="857967.G0QYJ8"/>
<dbReference type="PROSITE" id="PS00107">
    <property type="entry name" value="PROTEIN_KINASE_ATP"/>
    <property type="match status" value="1"/>
</dbReference>
<dbReference type="Gene3D" id="1.10.510.10">
    <property type="entry name" value="Transferase(Phosphotransferase) domain 1"/>
    <property type="match status" value="1"/>
</dbReference>
<dbReference type="InterPro" id="IPR008271">
    <property type="entry name" value="Ser/Thr_kinase_AS"/>
</dbReference>
<dbReference type="OrthoDB" id="345735at2759"/>
<dbReference type="GO" id="GO:0005524">
    <property type="term" value="F:ATP binding"/>
    <property type="evidence" value="ECO:0007669"/>
    <property type="project" value="UniProtKB-UniRule"/>
</dbReference>
<evidence type="ECO:0000256" key="11">
    <source>
        <dbReference type="RuleBase" id="RU000304"/>
    </source>
</evidence>
<dbReference type="InterPro" id="IPR000719">
    <property type="entry name" value="Prot_kinase_dom"/>
</dbReference>
<dbReference type="FunFam" id="1.10.510.10:FF:000571">
    <property type="entry name" value="Maternal embryonic leucine zipper kinase"/>
    <property type="match status" value="1"/>
</dbReference>
<name>G0QYJ8_ICHMU</name>
<dbReference type="RefSeq" id="XP_004030941.1">
    <property type="nucleotide sequence ID" value="XM_004030893.1"/>
</dbReference>
<evidence type="ECO:0000256" key="6">
    <source>
        <dbReference type="ARBA" id="ARBA00022840"/>
    </source>
</evidence>
<proteinExistence type="inferred from homology"/>
<dbReference type="FunFam" id="3.30.200.20:FF:000042">
    <property type="entry name" value="Aurora kinase A"/>
    <property type="match status" value="1"/>
</dbReference>
<dbReference type="GeneID" id="14905815"/>
<evidence type="ECO:0000256" key="7">
    <source>
        <dbReference type="PIRSR" id="PIRSR630616-1"/>
    </source>
</evidence>
<reference evidence="13 14" key="1">
    <citation type="submission" date="2011-07" db="EMBL/GenBank/DDBJ databases">
        <authorList>
            <person name="Coyne R."/>
            <person name="Brami D."/>
            <person name="Johnson J."/>
            <person name="Hostetler J."/>
            <person name="Hannick L."/>
            <person name="Clark T."/>
            <person name="Cassidy-Hanley D."/>
            <person name="Inman J."/>
        </authorList>
    </citation>
    <scope>NUCLEOTIDE SEQUENCE [LARGE SCALE GENOMIC DNA]</scope>
    <source>
        <strain evidence="13 14">G5</strain>
    </source>
</reference>
<evidence type="ECO:0000256" key="9">
    <source>
        <dbReference type="PIRSR" id="PIRSR630616-3"/>
    </source>
</evidence>
<keyword evidence="5" id="KW-0418">Kinase</keyword>
<organism evidence="13 14">
    <name type="scientific">Ichthyophthirius multifiliis</name>
    <name type="common">White spot disease agent</name>
    <name type="synonym">Ich</name>
    <dbReference type="NCBI Taxonomy" id="5932"/>
    <lineage>
        <taxon>Eukaryota</taxon>
        <taxon>Sar</taxon>
        <taxon>Alveolata</taxon>
        <taxon>Ciliophora</taxon>
        <taxon>Intramacronucleata</taxon>
        <taxon>Oligohymenophorea</taxon>
        <taxon>Hymenostomatida</taxon>
        <taxon>Ophryoglenina</taxon>
        <taxon>Ichthyophthirius</taxon>
    </lineage>
</organism>
<protein>
    <recommendedName>
        <fullName evidence="12">Protein kinase domain-containing protein</fullName>
    </recommendedName>
</protein>
<dbReference type="SUPFAM" id="SSF56112">
    <property type="entry name" value="Protein kinase-like (PK-like)"/>
    <property type="match status" value="1"/>
</dbReference>
<keyword evidence="14" id="KW-1185">Reference proteome</keyword>
<feature type="binding site" evidence="8 10">
    <location>
        <position position="35"/>
    </location>
    <ligand>
        <name>ATP</name>
        <dbReference type="ChEBI" id="CHEBI:30616"/>
    </ligand>
</feature>
<dbReference type="InterPro" id="IPR017441">
    <property type="entry name" value="Protein_kinase_ATP_BS"/>
</dbReference>
<feature type="active site" description="Proton acceptor" evidence="7">
    <location>
        <position position="130"/>
    </location>
</feature>
<evidence type="ECO:0000256" key="1">
    <source>
        <dbReference type="ARBA" id="ARBA00011245"/>
    </source>
</evidence>
<accession>G0QYJ8</accession>
<feature type="binding site" evidence="8">
    <location>
        <begin position="84"/>
        <end position="86"/>
    </location>
    <ligand>
        <name>ATP</name>
        <dbReference type="ChEBI" id="CHEBI:30616"/>
    </ligand>
</feature>
<dbReference type="PROSITE" id="PS50011">
    <property type="entry name" value="PROTEIN_KINASE_DOM"/>
    <property type="match status" value="1"/>
</dbReference>
<keyword evidence="3" id="KW-0808">Transferase</keyword>
<dbReference type="SMART" id="SM00220">
    <property type="entry name" value="S_TKc"/>
    <property type="match status" value="1"/>
</dbReference>
<feature type="cross-link" description="Glycyl lysine isopeptide (Lys-Gly) (interchain with G-Cter in SUMO2)" evidence="9">
    <location>
        <position position="132"/>
    </location>
</feature>
<comment type="subunit">
    <text evidence="1">Monomer.</text>
</comment>
<feature type="domain" description="Protein kinase" evidence="12">
    <location>
        <begin position="6"/>
        <end position="256"/>
    </location>
</feature>
<dbReference type="InterPro" id="IPR030616">
    <property type="entry name" value="Aur-like"/>
</dbReference>
<dbReference type="eggNOG" id="KOG0580">
    <property type="taxonomic scope" value="Eukaryota"/>
</dbReference>
<dbReference type="EMBL" id="GL984115">
    <property type="protein sequence ID" value="EGR29705.1"/>
    <property type="molecule type" value="Genomic_DNA"/>
</dbReference>
<dbReference type="FunCoup" id="G0QYJ8">
    <property type="interactions" value="47"/>
</dbReference>